<dbReference type="STRING" id="590652.BST39_22345"/>
<dbReference type="InterPro" id="IPR057326">
    <property type="entry name" value="KR_dom"/>
</dbReference>
<evidence type="ECO:0000256" key="2">
    <source>
        <dbReference type="ARBA" id="ARBA00023002"/>
    </source>
</evidence>
<evidence type="ECO:0000313" key="4">
    <source>
        <dbReference type="EMBL" id="ORB35435.1"/>
    </source>
</evidence>
<dbReference type="Pfam" id="PF00106">
    <property type="entry name" value="adh_short"/>
    <property type="match status" value="1"/>
</dbReference>
<dbReference type="PANTHER" id="PTHR44196:SF1">
    <property type="entry name" value="DEHYDROGENASE_REDUCTASE SDR FAMILY MEMBER 7B"/>
    <property type="match status" value="1"/>
</dbReference>
<dbReference type="RefSeq" id="WP_083174126.1">
    <property type="nucleotide sequence ID" value="NZ_AP022619.1"/>
</dbReference>
<accession>A0A1X0I6I9</accession>
<sequence length="275" mass="29056">MGSSDSLRGKVAVITGGASGIGLATARSLADRGCKLVLADIEQAALNSAAAELPAGTEVLLVRTDVSKRADVESLAARTSQRFGPVDILFLNAGVGATGPLVDATHEDWEWMIGVNLWGPIHGVEAFLPSIVRADRDAHIFFTASFAGVVTNEGLGPYSVTKYGVVALAETLHRELRKSLVKVSVLCPMKVGTNIEASHRNRPESLGGPSAGTDVDFDDPGFAGRIVSADEVAKIVVDAIGSNELYLFTHDECREPIARRFRKIDAAFEASASRA</sequence>
<protein>
    <recommendedName>
        <fullName evidence="3">Ketoreductase domain-containing protein</fullName>
    </recommendedName>
</protein>
<dbReference type="InterPro" id="IPR002347">
    <property type="entry name" value="SDR_fam"/>
</dbReference>
<name>A0A1X0I6I9_9MYCO</name>
<comment type="caution">
    <text evidence="4">The sequence shown here is derived from an EMBL/GenBank/DDBJ whole genome shotgun (WGS) entry which is preliminary data.</text>
</comment>
<evidence type="ECO:0000259" key="3">
    <source>
        <dbReference type="SMART" id="SM00822"/>
    </source>
</evidence>
<dbReference type="PRINTS" id="PR00081">
    <property type="entry name" value="GDHRDH"/>
</dbReference>
<dbReference type="GO" id="GO:0016491">
    <property type="term" value="F:oxidoreductase activity"/>
    <property type="evidence" value="ECO:0007669"/>
    <property type="project" value="UniProtKB-KW"/>
</dbReference>
<feature type="domain" description="Ketoreductase" evidence="3">
    <location>
        <begin position="10"/>
        <end position="192"/>
    </location>
</feature>
<reference evidence="4 5" key="1">
    <citation type="submission" date="2017-02" db="EMBL/GenBank/DDBJ databases">
        <title>The new phylogeny of genus Mycobacterium.</title>
        <authorList>
            <person name="Tortoli E."/>
            <person name="Trovato A."/>
            <person name="Cirillo D.M."/>
        </authorList>
    </citation>
    <scope>NUCLEOTIDE SEQUENCE [LARGE SCALE GENOMIC DNA]</scope>
    <source>
        <strain evidence="4 5">DSM 45000</strain>
    </source>
</reference>
<dbReference type="SUPFAM" id="SSF51735">
    <property type="entry name" value="NAD(P)-binding Rossmann-fold domains"/>
    <property type="match status" value="1"/>
</dbReference>
<comment type="similarity">
    <text evidence="1">Belongs to the short-chain dehydrogenases/reductases (SDR) family.</text>
</comment>
<proteinExistence type="inferred from homology"/>
<dbReference type="CDD" id="cd05233">
    <property type="entry name" value="SDR_c"/>
    <property type="match status" value="1"/>
</dbReference>
<keyword evidence="5" id="KW-1185">Reference proteome</keyword>
<dbReference type="InterPro" id="IPR020904">
    <property type="entry name" value="Sc_DH/Rdtase_CS"/>
</dbReference>
<organism evidence="4 5">
    <name type="scientific">Mycobacterium paraseoulense</name>
    <dbReference type="NCBI Taxonomy" id="590652"/>
    <lineage>
        <taxon>Bacteria</taxon>
        <taxon>Bacillati</taxon>
        <taxon>Actinomycetota</taxon>
        <taxon>Actinomycetes</taxon>
        <taxon>Mycobacteriales</taxon>
        <taxon>Mycobacteriaceae</taxon>
        <taxon>Mycobacterium</taxon>
    </lineage>
</organism>
<evidence type="ECO:0000256" key="1">
    <source>
        <dbReference type="ARBA" id="ARBA00006484"/>
    </source>
</evidence>
<dbReference type="PROSITE" id="PS00061">
    <property type="entry name" value="ADH_SHORT"/>
    <property type="match status" value="1"/>
</dbReference>
<dbReference type="AlphaFoldDB" id="A0A1X0I6I9"/>
<dbReference type="Proteomes" id="UP000192513">
    <property type="component" value="Unassembled WGS sequence"/>
</dbReference>
<keyword evidence="2" id="KW-0560">Oxidoreductase</keyword>
<dbReference type="SMART" id="SM00822">
    <property type="entry name" value="PKS_KR"/>
    <property type="match status" value="1"/>
</dbReference>
<evidence type="ECO:0000313" key="5">
    <source>
        <dbReference type="Proteomes" id="UP000192513"/>
    </source>
</evidence>
<dbReference type="Gene3D" id="3.40.50.720">
    <property type="entry name" value="NAD(P)-binding Rossmann-like Domain"/>
    <property type="match status" value="1"/>
</dbReference>
<dbReference type="FunFam" id="3.40.50.720:FF:000084">
    <property type="entry name" value="Short-chain dehydrogenase reductase"/>
    <property type="match status" value="1"/>
</dbReference>
<dbReference type="EMBL" id="MVIE01000037">
    <property type="protein sequence ID" value="ORB35435.1"/>
    <property type="molecule type" value="Genomic_DNA"/>
</dbReference>
<dbReference type="GO" id="GO:0016020">
    <property type="term" value="C:membrane"/>
    <property type="evidence" value="ECO:0007669"/>
    <property type="project" value="TreeGrafter"/>
</dbReference>
<dbReference type="PANTHER" id="PTHR44196">
    <property type="entry name" value="DEHYDROGENASE/REDUCTASE SDR FAMILY MEMBER 7B"/>
    <property type="match status" value="1"/>
</dbReference>
<gene>
    <name evidence="4" type="ORF">BST39_22345</name>
</gene>
<dbReference type="OrthoDB" id="4690547at2"/>
<dbReference type="InterPro" id="IPR036291">
    <property type="entry name" value="NAD(P)-bd_dom_sf"/>
</dbReference>